<gene>
    <name evidence="2" type="ORF">JG688_00012192</name>
</gene>
<proteinExistence type="predicted"/>
<dbReference type="Proteomes" id="UP000709295">
    <property type="component" value="Unassembled WGS sequence"/>
</dbReference>
<reference evidence="2" key="1">
    <citation type="submission" date="2021-01" db="EMBL/GenBank/DDBJ databases">
        <title>Phytophthora aleatoria, a newly-described species from Pinus radiata is distinct from Phytophthora cactorum isolates based on comparative genomics.</title>
        <authorList>
            <person name="Mcdougal R."/>
            <person name="Panda P."/>
            <person name="Williams N."/>
            <person name="Studholme D.J."/>
        </authorList>
    </citation>
    <scope>NUCLEOTIDE SEQUENCE</scope>
    <source>
        <strain evidence="2">NZFS 4037</strain>
    </source>
</reference>
<evidence type="ECO:0000256" key="1">
    <source>
        <dbReference type="SAM" id="Phobius"/>
    </source>
</evidence>
<name>A0A8J5IBN2_9STRA</name>
<evidence type="ECO:0000313" key="2">
    <source>
        <dbReference type="EMBL" id="KAG6954772.1"/>
    </source>
</evidence>
<dbReference type="AlphaFoldDB" id="A0A8J5IBN2"/>
<accession>A0A8J5IBN2</accession>
<keyword evidence="1" id="KW-1133">Transmembrane helix</keyword>
<sequence length="392" mass="44323">MSVQVEFQGRNSVDRLQRLDSYSKTLKASRLLAILLLTPLPSVAISLLKEVPPLSPPEAAGVSVAFIVMMCVLTVFPLPFGLLVMAPPDVILITACFVYIPGPRWRADPLLWGEVKRQLSVFNCQVALTFIYPIYIYGFVSLTGIHQAMFVVILPVIQLIAKNWVSRQHTDNDLKPESVIFIVEVFNALYISNALHNSSSWKTTATIMALDFLHFWVSMFDVIEALNEVKILMAKIPRTHPIAQESFVQIAERLLETESTLKASSTANSNNLSWKLRMEEWVSSRNELIKISSSRDSSIVTRLTNNGSSRKLSSNKARIFPIRLLQRKWLQTRVQPTLTVDPGEPLGLEAIFSSKQRALFIYKSARVLFITEYLVLIEYVEVVLPIVYSMCY</sequence>
<evidence type="ECO:0000313" key="3">
    <source>
        <dbReference type="Proteomes" id="UP000709295"/>
    </source>
</evidence>
<feature type="transmembrane region" description="Helical" evidence="1">
    <location>
        <begin position="28"/>
        <end position="47"/>
    </location>
</feature>
<keyword evidence="3" id="KW-1185">Reference proteome</keyword>
<comment type="caution">
    <text evidence="2">The sequence shown here is derived from an EMBL/GenBank/DDBJ whole genome shotgun (WGS) entry which is preliminary data.</text>
</comment>
<feature type="transmembrane region" description="Helical" evidence="1">
    <location>
        <begin position="121"/>
        <end position="139"/>
    </location>
</feature>
<keyword evidence="1" id="KW-0472">Membrane</keyword>
<keyword evidence="1" id="KW-0812">Transmembrane</keyword>
<protein>
    <submittedName>
        <fullName evidence="2">Uncharacterized protein</fullName>
    </submittedName>
</protein>
<dbReference type="EMBL" id="JAENGY010000920">
    <property type="protein sequence ID" value="KAG6954772.1"/>
    <property type="molecule type" value="Genomic_DNA"/>
</dbReference>
<organism evidence="2 3">
    <name type="scientific">Phytophthora aleatoria</name>
    <dbReference type="NCBI Taxonomy" id="2496075"/>
    <lineage>
        <taxon>Eukaryota</taxon>
        <taxon>Sar</taxon>
        <taxon>Stramenopiles</taxon>
        <taxon>Oomycota</taxon>
        <taxon>Peronosporomycetes</taxon>
        <taxon>Peronosporales</taxon>
        <taxon>Peronosporaceae</taxon>
        <taxon>Phytophthora</taxon>
    </lineage>
</organism>
<feature type="transmembrane region" description="Helical" evidence="1">
    <location>
        <begin position="59"/>
        <end position="76"/>
    </location>
</feature>